<accession>W2SV84</accession>
<organism evidence="1 2">
    <name type="scientific">Necator americanus</name>
    <name type="common">Human hookworm</name>
    <dbReference type="NCBI Taxonomy" id="51031"/>
    <lineage>
        <taxon>Eukaryota</taxon>
        <taxon>Metazoa</taxon>
        <taxon>Ecdysozoa</taxon>
        <taxon>Nematoda</taxon>
        <taxon>Chromadorea</taxon>
        <taxon>Rhabditida</taxon>
        <taxon>Rhabditina</taxon>
        <taxon>Rhabditomorpha</taxon>
        <taxon>Strongyloidea</taxon>
        <taxon>Ancylostomatidae</taxon>
        <taxon>Bunostominae</taxon>
        <taxon>Necator</taxon>
    </lineage>
</organism>
<gene>
    <name evidence="1" type="ORF">NECAME_13483</name>
</gene>
<sequence>MFRCIVLLFGASVDVRKRNFKMCMSQRWWMRLVLSLLLLVAVSWIILDVADARDLIRQKRQYYGGAV</sequence>
<name>W2SV84_NECAM</name>
<dbReference type="AlphaFoldDB" id="W2SV84"/>
<dbReference type="GeneID" id="25353511"/>
<evidence type="ECO:0000313" key="1">
    <source>
        <dbReference type="EMBL" id="ETN73545.1"/>
    </source>
</evidence>
<dbReference type="KEGG" id="nai:NECAME_13483"/>
<proteinExistence type="predicted"/>
<dbReference type="CTD" id="25353511"/>
<evidence type="ECO:0000313" key="2">
    <source>
        <dbReference type="Proteomes" id="UP000053676"/>
    </source>
</evidence>
<dbReference type="EMBL" id="KI660425">
    <property type="protein sequence ID" value="ETN73545.1"/>
    <property type="molecule type" value="Genomic_DNA"/>
</dbReference>
<protein>
    <submittedName>
        <fullName evidence="1">Uncharacterized protein</fullName>
    </submittedName>
</protein>
<keyword evidence="2" id="KW-1185">Reference proteome</keyword>
<reference evidence="2" key="1">
    <citation type="journal article" date="2014" name="Nat. Genet.">
        <title>Genome of the human hookworm Necator americanus.</title>
        <authorList>
            <person name="Tang Y.T."/>
            <person name="Gao X."/>
            <person name="Rosa B.A."/>
            <person name="Abubucker S."/>
            <person name="Hallsworth-Pepin K."/>
            <person name="Martin J."/>
            <person name="Tyagi R."/>
            <person name="Heizer E."/>
            <person name="Zhang X."/>
            <person name="Bhonagiri-Palsikar V."/>
            <person name="Minx P."/>
            <person name="Warren W.C."/>
            <person name="Wang Q."/>
            <person name="Zhan B."/>
            <person name="Hotez P.J."/>
            <person name="Sternberg P.W."/>
            <person name="Dougall A."/>
            <person name="Gaze S.T."/>
            <person name="Mulvenna J."/>
            <person name="Sotillo J."/>
            <person name="Ranganathan S."/>
            <person name="Rabelo E.M."/>
            <person name="Wilson R.K."/>
            <person name="Felgner P.L."/>
            <person name="Bethony J."/>
            <person name="Hawdon J.M."/>
            <person name="Gasser R.B."/>
            <person name="Loukas A."/>
            <person name="Mitreva M."/>
        </authorList>
    </citation>
    <scope>NUCLEOTIDE SEQUENCE [LARGE SCALE GENOMIC DNA]</scope>
</reference>
<dbReference type="Proteomes" id="UP000053676">
    <property type="component" value="Unassembled WGS sequence"/>
</dbReference>